<organism evidence="16 17">
    <name type="scientific">Chaetomidium leptoderma</name>
    <dbReference type="NCBI Taxonomy" id="669021"/>
    <lineage>
        <taxon>Eukaryota</taxon>
        <taxon>Fungi</taxon>
        <taxon>Dikarya</taxon>
        <taxon>Ascomycota</taxon>
        <taxon>Pezizomycotina</taxon>
        <taxon>Sordariomycetes</taxon>
        <taxon>Sordariomycetidae</taxon>
        <taxon>Sordariales</taxon>
        <taxon>Chaetomiaceae</taxon>
        <taxon>Chaetomidium</taxon>
    </lineage>
</organism>
<keyword evidence="7 12" id="KW-1015">Disulfide bond</keyword>
<dbReference type="EC" id="3.2.1.-" evidence="13"/>
<feature type="disulfide bond" evidence="12">
    <location>
        <begin position="357"/>
        <end position="400"/>
    </location>
</feature>
<keyword evidence="4 11" id="KW-0479">Metal-binding</keyword>
<evidence type="ECO:0000256" key="8">
    <source>
        <dbReference type="ARBA" id="ARBA00047669"/>
    </source>
</evidence>
<comment type="cofactor">
    <cofactor evidence="1 11">
        <name>Ca(2+)</name>
        <dbReference type="ChEBI" id="CHEBI:29108"/>
    </cofactor>
</comment>
<dbReference type="GO" id="GO:0004571">
    <property type="term" value="F:mannosyl-oligosaccharide 1,2-alpha-mannosidase activity"/>
    <property type="evidence" value="ECO:0007669"/>
    <property type="project" value="UniProtKB-EC"/>
</dbReference>
<dbReference type="GO" id="GO:0005783">
    <property type="term" value="C:endoplasmic reticulum"/>
    <property type="evidence" value="ECO:0007669"/>
    <property type="project" value="TreeGrafter"/>
</dbReference>
<reference evidence="16" key="2">
    <citation type="submission" date="2023-05" db="EMBL/GenBank/DDBJ databases">
        <authorList>
            <consortium name="Lawrence Berkeley National Laboratory"/>
            <person name="Steindorff A."/>
            <person name="Hensen N."/>
            <person name="Bonometti L."/>
            <person name="Westerberg I."/>
            <person name="Brannstrom I.O."/>
            <person name="Guillou S."/>
            <person name="Cros-Aarteil S."/>
            <person name="Calhoun S."/>
            <person name="Haridas S."/>
            <person name="Kuo A."/>
            <person name="Mondo S."/>
            <person name="Pangilinan J."/>
            <person name="Riley R."/>
            <person name="Labutti K."/>
            <person name="Andreopoulos B."/>
            <person name="Lipzen A."/>
            <person name="Chen C."/>
            <person name="Yanf M."/>
            <person name="Daum C."/>
            <person name="Ng V."/>
            <person name="Clum A."/>
            <person name="Ohm R."/>
            <person name="Martin F."/>
            <person name="Silar P."/>
            <person name="Natvig D."/>
            <person name="Lalanne C."/>
            <person name="Gautier V."/>
            <person name="Ament-Velasquez S.L."/>
            <person name="Kruys A."/>
            <person name="Hutchinson M.I."/>
            <person name="Powell A.J."/>
            <person name="Barry K."/>
            <person name="Miller A.N."/>
            <person name="Grigoriev I.V."/>
            <person name="Debuchy R."/>
            <person name="Gladieux P."/>
            <person name="Thoren M.H."/>
            <person name="Johannesson H."/>
        </authorList>
    </citation>
    <scope>NUCLEOTIDE SEQUENCE</scope>
    <source>
        <strain evidence="16">CBS 538.74</strain>
    </source>
</reference>
<evidence type="ECO:0000256" key="15">
    <source>
        <dbReference type="SAM" id="Phobius"/>
    </source>
</evidence>
<proteinExistence type="inferred from homology"/>
<comment type="pathway">
    <text evidence="2">Protein modification; protein glycosylation.</text>
</comment>
<evidence type="ECO:0000256" key="14">
    <source>
        <dbReference type="SAM" id="MobiDB-lite"/>
    </source>
</evidence>
<comment type="caution">
    <text evidence="16">The sequence shown here is derived from an EMBL/GenBank/DDBJ whole genome shotgun (WGS) entry which is preliminary data.</text>
</comment>
<feature type="binding site" evidence="11">
    <location>
        <position position="558"/>
    </location>
    <ligand>
        <name>Ca(2+)</name>
        <dbReference type="ChEBI" id="CHEBI:29108"/>
    </ligand>
</feature>
<evidence type="ECO:0000256" key="12">
    <source>
        <dbReference type="PIRSR" id="PIRSR601382-3"/>
    </source>
</evidence>
<dbReference type="EMBL" id="MU856838">
    <property type="protein sequence ID" value="KAK4158587.1"/>
    <property type="molecule type" value="Genomic_DNA"/>
</dbReference>
<dbReference type="InterPro" id="IPR001382">
    <property type="entry name" value="Glyco_hydro_47"/>
</dbReference>
<evidence type="ECO:0000313" key="17">
    <source>
        <dbReference type="Proteomes" id="UP001302745"/>
    </source>
</evidence>
<evidence type="ECO:0000256" key="10">
    <source>
        <dbReference type="PIRSR" id="PIRSR601382-1"/>
    </source>
</evidence>
<dbReference type="GO" id="GO:0016020">
    <property type="term" value="C:membrane"/>
    <property type="evidence" value="ECO:0007669"/>
    <property type="project" value="InterPro"/>
</dbReference>
<evidence type="ECO:0000256" key="6">
    <source>
        <dbReference type="ARBA" id="ARBA00022837"/>
    </source>
</evidence>
<evidence type="ECO:0000256" key="1">
    <source>
        <dbReference type="ARBA" id="ARBA00001913"/>
    </source>
</evidence>
<feature type="region of interest" description="Disordered" evidence="14">
    <location>
        <begin position="423"/>
        <end position="443"/>
    </location>
</feature>
<reference evidence="16" key="1">
    <citation type="journal article" date="2023" name="Mol. Phylogenet. Evol.">
        <title>Genome-scale phylogeny and comparative genomics of the fungal order Sordariales.</title>
        <authorList>
            <person name="Hensen N."/>
            <person name="Bonometti L."/>
            <person name="Westerberg I."/>
            <person name="Brannstrom I.O."/>
            <person name="Guillou S."/>
            <person name="Cros-Aarteil S."/>
            <person name="Calhoun S."/>
            <person name="Haridas S."/>
            <person name="Kuo A."/>
            <person name="Mondo S."/>
            <person name="Pangilinan J."/>
            <person name="Riley R."/>
            <person name="LaButti K."/>
            <person name="Andreopoulos B."/>
            <person name="Lipzen A."/>
            <person name="Chen C."/>
            <person name="Yan M."/>
            <person name="Daum C."/>
            <person name="Ng V."/>
            <person name="Clum A."/>
            <person name="Steindorff A."/>
            <person name="Ohm R.A."/>
            <person name="Martin F."/>
            <person name="Silar P."/>
            <person name="Natvig D.O."/>
            <person name="Lalanne C."/>
            <person name="Gautier V."/>
            <person name="Ament-Velasquez S.L."/>
            <person name="Kruys A."/>
            <person name="Hutchinson M.I."/>
            <person name="Powell A.J."/>
            <person name="Barry K."/>
            <person name="Miller A.N."/>
            <person name="Grigoriev I.V."/>
            <person name="Debuchy R."/>
            <person name="Gladieux P."/>
            <person name="Hiltunen Thoren M."/>
            <person name="Johannesson H."/>
        </authorList>
    </citation>
    <scope>NUCLEOTIDE SEQUENCE</scope>
    <source>
        <strain evidence="16">CBS 538.74</strain>
    </source>
</reference>
<keyword evidence="5 13" id="KW-0378">Hydrolase</keyword>
<evidence type="ECO:0000256" key="11">
    <source>
        <dbReference type="PIRSR" id="PIRSR601382-2"/>
    </source>
</evidence>
<dbReference type="InterPro" id="IPR050749">
    <property type="entry name" value="Glycosyl_Hydrolase_47"/>
</dbReference>
<evidence type="ECO:0000256" key="7">
    <source>
        <dbReference type="ARBA" id="ARBA00023157"/>
    </source>
</evidence>
<dbReference type="SUPFAM" id="SSF48225">
    <property type="entry name" value="Seven-hairpin glycosidases"/>
    <property type="match status" value="1"/>
</dbReference>
<evidence type="ECO:0000256" key="9">
    <source>
        <dbReference type="ARBA" id="ARBA00048605"/>
    </source>
</evidence>
<dbReference type="GO" id="GO:0005509">
    <property type="term" value="F:calcium ion binding"/>
    <property type="evidence" value="ECO:0007669"/>
    <property type="project" value="InterPro"/>
</dbReference>
<dbReference type="InterPro" id="IPR012341">
    <property type="entry name" value="6hp_glycosidase-like_sf"/>
</dbReference>
<evidence type="ECO:0000256" key="3">
    <source>
        <dbReference type="ARBA" id="ARBA00007658"/>
    </source>
</evidence>
<evidence type="ECO:0000256" key="5">
    <source>
        <dbReference type="ARBA" id="ARBA00022801"/>
    </source>
</evidence>
<feature type="active site" evidence="10">
    <location>
        <position position="290"/>
    </location>
</feature>
<dbReference type="InterPro" id="IPR036026">
    <property type="entry name" value="Seven-hairpin_glycosidases"/>
</dbReference>
<keyword evidence="15" id="KW-1133">Transmembrane helix</keyword>
<dbReference type="PANTHER" id="PTHR11742">
    <property type="entry name" value="MANNOSYL-OLIGOSACCHARIDE ALPHA-1,2-MANNOSIDASE-RELATED"/>
    <property type="match status" value="1"/>
</dbReference>
<accession>A0AAN7A1G7</accession>
<dbReference type="Gene3D" id="1.50.10.10">
    <property type="match status" value="1"/>
</dbReference>
<evidence type="ECO:0000256" key="2">
    <source>
        <dbReference type="ARBA" id="ARBA00004922"/>
    </source>
</evidence>
<dbReference type="Pfam" id="PF01532">
    <property type="entry name" value="Glyco_hydro_47"/>
    <property type="match status" value="1"/>
</dbReference>
<keyword evidence="17" id="KW-1185">Reference proteome</keyword>
<keyword evidence="6 11" id="KW-0106">Calcium</keyword>
<dbReference type="Proteomes" id="UP001302745">
    <property type="component" value="Unassembled WGS sequence"/>
</dbReference>
<feature type="active site" description="Proton donor" evidence="10">
    <location>
        <position position="149"/>
    </location>
</feature>
<dbReference type="AlphaFoldDB" id="A0AAN7A1G7"/>
<evidence type="ECO:0000256" key="4">
    <source>
        <dbReference type="ARBA" id="ARBA00022723"/>
    </source>
</evidence>
<comment type="similarity">
    <text evidence="3 13">Belongs to the glycosyl hydrolase 47 family.</text>
</comment>
<dbReference type="PRINTS" id="PR00747">
    <property type="entry name" value="GLYHDRLASE47"/>
</dbReference>
<evidence type="ECO:0000313" key="16">
    <source>
        <dbReference type="EMBL" id="KAK4158587.1"/>
    </source>
</evidence>
<keyword evidence="13" id="KW-0326">Glycosidase</keyword>
<dbReference type="PANTHER" id="PTHR11742:SF55">
    <property type="entry name" value="ENDOPLASMIC RETICULUM MANNOSYL-OLIGOSACCHARIDE 1,2-ALPHA-MANNOSIDASE"/>
    <property type="match status" value="1"/>
</dbReference>
<comment type="catalytic activity">
    <reaction evidence="8">
        <text>N(4)-(alpha-D-Man-(1-&gt;2)-alpha-D-Man-(1-&gt;2)-alpha-D-Man-(1-&gt;3)-[alpha-D-Man-(1-&gt;3)-[alpha-D-Man-(1-&gt;2)-alpha-D-Man-(1-&gt;6)]-alpha-D-Man-(1-&gt;6)]-beta-D-Man-(1-&gt;4)-beta-D-GlcNAc-(1-&gt;4)-beta-D-GlcNAc)-L-asparaginyl-[protein] (N-glucan mannose isomer 8A1,2,3B1,3) + 3 H2O = N(4)-(alpha-D-Man-(1-&gt;3)-[alpha-D-Man-(1-&gt;3)-[alpha-D-Man-(1-&gt;6)]-alpha-D-Man-(1-&gt;6)]-beta-D-Man-(1-&gt;4)-beta-D-GlcNAc-(1-&gt;4)-beta-D-GlcNAc)-L-asparaginyl-[protein] (N-glucan mannose isomer 5A1,2) + 3 beta-D-mannose</text>
        <dbReference type="Rhea" id="RHEA:56028"/>
        <dbReference type="Rhea" id="RHEA-COMP:14358"/>
        <dbReference type="Rhea" id="RHEA-COMP:14367"/>
        <dbReference type="ChEBI" id="CHEBI:15377"/>
        <dbReference type="ChEBI" id="CHEBI:28563"/>
        <dbReference type="ChEBI" id="CHEBI:59087"/>
        <dbReference type="ChEBI" id="CHEBI:60628"/>
        <dbReference type="EC" id="3.2.1.113"/>
    </reaction>
</comment>
<dbReference type="GO" id="GO:0005975">
    <property type="term" value="P:carbohydrate metabolic process"/>
    <property type="evidence" value="ECO:0007669"/>
    <property type="project" value="InterPro"/>
</dbReference>
<protein>
    <recommendedName>
        <fullName evidence="13">alpha-1,2-Mannosidase</fullName>
        <ecNumber evidence="13">3.2.1.-</ecNumber>
    </recommendedName>
</protein>
<feature type="active site" evidence="10">
    <location>
        <position position="470"/>
    </location>
</feature>
<dbReference type="GO" id="GO:0036503">
    <property type="term" value="P:ERAD pathway"/>
    <property type="evidence" value="ECO:0007669"/>
    <property type="project" value="UniProtKB-ARBA"/>
</dbReference>
<sequence length="578" mass="65462">MAAKKAKSPRRQAPRTVVSPVPSPMRYVVAVIAAIATLGWGLGRWYADHPIGFSHYGASYVDWDTRREEVKEAFVTSWEAYSQYAWGQDRYHPVTAKGSQMSPDGLGWIIVDSLDTMMVMNLTEPLAESRKWLRRSLSYDQDQDVNTFETTIRMLGGLLSAHYLAGRLPDMASHRDSVYLDKAVDLADRLLSAYESRSGIPYASVHLGKKVGLPSHADGGSSSMAEAATVQLEMKYLSHLTGDERYWRRAEKVMKVLDDNAMEAGLLPIFVHPDSGRFTTAEIRLGSRGDSYYEYLVKQYLQTSGQEPIYLEMWEEALAGIQTHLITTTRKAAVKIVAELPQGIGGPLSPKMDHLVCFLPGTIALGATGGHTLAFARAQPDWTREKEQQMQLARDLMKTCWGMYAVTATGLAPEIVWFDAADEDLRPRPPPPPPRDGPLRQHRRTRDSLAAWKEDFVIKPLDAHNLQRPETVESLFMMWRVTGDPVYREWGWKIFRGFQTWTNAGLDKGYTSVGNVKAVPPPLRDEMESFWLAETLKYLYLLFSPSDFIPLHEVVFNTEAHIFPRFESQWKTGWKRNR</sequence>
<keyword evidence="15" id="KW-0812">Transmembrane</keyword>
<comment type="catalytic activity">
    <reaction evidence="9">
        <text>N(4)-(alpha-D-Man-(1-&gt;2)-alpha-D-Man-(1-&gt;2)-alpha-D-Man-(1-&gt;3)-[alpha-D-Man-(1-&gt;2)-alpha-D-Man-(1-&gt;3)-[alpha-D-Man-(1-&gt;2)-alpha-D-Man-(1-&gt;6)]-alpha-D-Man-(1-&gt;6)]-beta-D-Man-(1-&gt;4)-beta-D-GlcNAc-(1-&gt;4)-beta-D-GlcNAc)-L-asparaginyl-[protein] (N-glucan mannose isomer 9A1,2,3B1,2,3) + 4 H2O = N(4)-(alpha-D-Man-(1-&gt;3)-[alpha-D-Man-(1-&gt;3)-[alpha-D-Man-(1-&gt;6)]-alpha-D-Man-(1-&gt;6)]-beta-D-Man-(1-&gt;4)-beta-D-GlcNAc-(1-&gt;4)-beta-D-GlcNAc)-L-asparaginyl-[protein] (N-glucan mannose isomer 5A1,2) + 4 beta-D-mannose</text>
        <dbReference type="Rhea" id="RHEA:56008"/>
        <dbReference type="Rhea" id="RHEA-COMP:14356"/>
        <dbReference type="Rhea" id="RHEA-COMP:14367"/>
        <dbReference type="ChEBI" id="CHEBI:15377"/>
        <dbReference type="ChEBI" id="CHEBI:28563"/>
        <dbReference type="ChEBI" id="CHEBI:59087"/>
        <dbReference type="ChEBI" id="CHEBI:139493"/>
        <dbReference type="EC" id="3.2.1.113"/>
    </reaction>
</comment>
<name>A0AAN7A1G7_9PEZI</name>
<gene>
    <name evidence="16" type="ORF">C8A00DRAFT_39303</name>
</gene>
<keyword evidence="15" id="KW-0472">Membrane</keyword>
<feature type="active site" description="Proton donor" evidence="10">
    <location>
        <position position="414"/>
    </location>
</feature>
<evidence type="ECO:0000256" key="13">
    <source>
        <dbReference type="RuleBase" id="RU361193"/>
    </source>
</evidence>
<feature type="transmembrane region" description="Helical" evidence="15">
    <location>
        <begin position="27"/>
        <end position="47"/>
    </location>
</feature>